<dbReference type="InterPro" id="IPR012893">
    <property type="entry name" value="HipA-like_C"/>
</dbReference>
<reference evidence="5 6" key="1">
    <citation type="submission" date="2018-07" db="EMBL/GenBank/DDBJ databases">
        <title>Halioglobus sp. genome submission.</title>
        <authorList>
            <person name="Ye M.-Q."/>
            <person name="Du Z.-J."/>
        </authorList>
    </citation>
    <scope>NUCLEOTIDE SEQUENCE [LARGE SCALE GENOMIC DNA]</scope>
    <source>
        <strain evidence="5 6">U0301</strain>
    </source>
</reference>
<feature type="domain" description="HipA-like C-terminal" evidence="4">
    <location>
        <begin position="46"/>
        <end position="273"/>
    </location>
</feature>
<dbReference type="GO" id="GO:0005829">
    <property type="term" value="C:cytosol"/>
    <property type="evidence" value="ECO:0007669"/>
    <property type="project" value="TreeGrafter"/>
</dbReference>
<keyword evidence="6" id="KW-1185">Reference proteome</keyword>
<accession>A0A3L7DZA6</accession>
<organism evidence="5 6">
    <name type="scientific">Seongchinamella sediminis</name>
    <dbReference type="NCBI Taxonomy" id="2283635"/>
    <lineage>
        <taxon>Bacteria</taxon>
        <taxon>Pseudomonadati</taxon>
        <taxon>Pseudomonadota</taxon>
        <taxon>Gammaproteobacteria</taxon>
        <taxon>Cellvibrionales</taxon>
        <taxon>Halieaceae</taxon>
        <taxon>Seongchinamella</taxon>
    </lineage>
</organism>
<dbReference type="Pfam" id="PF07804">
    <property type="entry name" value="HipA_C"/>
    <property type="match status" value="1"/>
</dbReference>
<evidence type="ECO:0000313" key="5">
    <source>
        <dbReference type="EMBL" id="RLQ21880.1"/>
    </source>
</evidence>
<dbReference type="EMBL" id="QRAN01000009">
    <property type="protein sequence ID" value="RLQ21880.1"/>
    <property type="molecule type" value="Genomic_DNA"/>
</dbReference>
<dbReference type="PANTHER" id="PTHR37419">
    <property type="entry name" value="SERINE/THREONINE-PROTEIN KINASE TOXIN HIPA"/>
    <property type="match status" value="1"/>
</dbReference>
<evidence type="ECO:0000256" key="2">
    <source>
        <dbReference type="ARBA" id="ARBA00022679"/>
    </source>
</evidence>
<gene>
    <name evidence="5" type="ORF">DWB85_09840</name>
</gene>
<evidence type="ECO:0000256" key="3">
    <source>
        <dbReference type="ARBA" id="ARBA00022777"/>
    </source>
</evidence>
<comment type="caution">
    <text evidence="5">The sequence shown here is derived from an EMBL/GenBank/DDBJ whole genome shotgun (WGS) entry which is preliminary data.</text>
</comment>
<dbReference type="Proteomes" id="UP000265509">
    <property type="component" value="Unassembled WGS sequence"/>
</dbReference>
<evidence type="ECO:0000259" key="4">
    <source>
        <dbReference type="Pfam" id="PF07804"/>
    </source>
</evidence>
<comment type="similarity">
    <text evidence="1">Belongs to the HipA Ser/Thr kinase family.</text>
</comment>
<dbReference type="GO" id="GO:0004674">
    <property type="term" value="F:protein serine/threonine kinase activity"/>
    <property type="evidence" value="ECO:0007669"/>
    <property type="project" value="TreeGrafter"/>
</dbReference>
<name>A0A3L7DZA6_9GAMM</name>
<dbReference type="InterPro" id="IPR052028">
    <property type="entry name" value="HipA_Ser/Thr_kinase"/>
</dbReference>
<evidence type="ECO:0000313" key="6">
    <source>
        <dbReference type="Proteomes" id="UP000265509"/>
    </source>
</evidence>
<dbReference type="PANTHER" id="PTHR37419:SF8">
    <property type="entry name" value="TOXIN YJJJ"/>
    <property type="match status" value="1"/>
</dbReference>
<keyword evidence="3" id="KW-0418">Kinase</keyword>
<evidence type="ECO:0000256" key="1">
    <source>
        <dbReference type="ARBA" id="ARBA00010164"/>
    </source>
</evidence>
<keyword evidence="2" id="KW-0808">Transferase</keyword>
<dbReference type="AlphaFoldDB" id="A0A3L7DZA6"/>
<protein>
    <recommendedName>
        <fullName evidence="4">HipA-like C-terminal domain-containing protein</fullName>
    </recommendedName>
</protein>
<sequence>MPKADGDIVQLPEHPGFALEEIYARQEYFIEYAFQNGAQTAGASDVQGVAPKFLMVQDARGMWHAEGALTDKQVASHWLIKFPRGRSAADKQILRNEAAYMTVANALGLEVHAELTWSQDTLLIPRFDRIVNEDGTVDRIGMESLSSLAGIAKYGVEYGGSPSHNTLCEALARYATNPQECIVEYIKRDVVNVVLGNKDNHSRNTAVFRYENGTVTLTPLFDFAPMYLDPEGIPRACRWEGDQEKVGEPDWSRIIDAMPECVPKDDLNKSLTQFGEVVEQLPRIMIDAGVDVEIIENRKPAIERHSALLKALG</sequence>
<proteinExistence type="inferred from homology"/>